<keyword evidence="1" id="KW-1133">Transmembrane helix</keyword>
<accession>A0A1F5ZHP1</accession>
<proteinExistence type="predicted"/>
<organism evidence="2 3">
    <name type="scientific">Candidatus Gottesmanbacteria bacterium RBG_13_45_10</name>
    <dbReference type="NCBI Taxonomy" id="1798370"/>
    <lineage>
        <taxon>Bacteria</taxon>
        <taxon>Candidatus Gottesmaniibacteriota</taxon>
    </lineage>
</organism>
<dbReference type="Proteomes" id="UP000177268">
    <property type="component" value="Unassembled WGS sequence"/>
</dbReference>
<keyword evidence="1" id="KW-0472">Membrane</keyword>
<gene>
    <name evidence="2" type="ORF">A2Z00_01055</name>
</gene>
<reference evidence="2 3" key="1">
    <citation type="journal article" date="2016" name="Nat. Commun.">
        <title>Thousands of microbial genomes shed light on interconnected biogeochemical processes in an aquifer system.</title>
        <authorList>
            <person name="Anantharaman K."/>
            <person name="Brown C.T."/>
            <person name="Hug L.A."/>
            <person name="Sharon I."/>
            <person name="Castelle C.J."/>
            <person name="Probst A.J."/>
            <person name="Thomas B.C."/>
            <person name="Singh A."/>
            <person name="Wilkins M.J."/>
            <person name="Karaoz U."/>
            <person name="Brodie E.L."/>
            <person name="Williams K.H."/>
            <person name="Hubbard S.S."/>
            <person name="Banfield J.F."/>
        </authorList>
    </citation>
    <scope>NUCLEOTIDE SEQUENCE [LARGE SCALE GENOMIC DNA]</scope>
</reference>
<dbReference type="AlphaFoldDB" id="A0A1F5ZHP1"/>
<evidence type="ECO:0000313" key="2">
    <source>
        <dbReference type="EMBL" id="OGG11632.1"/>
    </source>
</evidence>
<sequence>MKKKGARRMRKTYQEEAIAWLPVDSRLFPFISFSHVRGIARVFLIIEMVLSVTMVIGSLCIVSLKFLLK</sequence>
<protein>
    <submittedName>
        <fullName evidence="2">Uncharacterized protein</fullName>
    </submittedName>
</protein>
<name>A0A1F5ZHP1_9BACT</name>
<evidence type="ECO:0000313" key="3">
    <source>
        <dbReference type="Proteomes" id="UP000177268"/>
    </source>
</evidence>
<keyword evidence="1" id="KW-0812">Transmembrane</keyword>
<dbReference type="EMBL" id="MFIZ01000022">
    <property type="protein sequence ID" value="OGG11632.1"/>
    <property type="molecule type" value="Genomic_DNA"/>
</dbReference>
<dbReference type="STRING" id="1798370.A2Z00_01055"/>
<evidence type="ECO:0000256" key="1">
    <source>
        <dbReference type="SAM" id="Phobius"/>
    </source>
</evidence>
<feature type="transmembrane region" description="Helical" evidence="1">
    <location>
        <begin position="42"/>
        <end position="68"/>
    </location>
</feature>
<comment type="caution">
    <text evidence="2">The sequence shown here is derived from an EMBL/GenBank/DDBJ whole genome shotgun (WGS) entry which is preliminary data.</text>
</comment>